<dbReference type="KEGG" id="vbh:CMV30_01880"/>
<dbReference type="AlphaFoldDB" id="A0A290QFZ9"/>
<dbReference type="Gene3D" id="3.60.21.10">
    <property type="match status" value="1"/>
</dbReference>
<evidence type="ECO:0000313" key="4">
    <source>
        <dbReference type="Proteomes" id="UP000217265"/>
    </source>
</evidence>
<dbReference type="OrthoDB" id="193448at2"/>
<reference evidence="3 4" key="1">
    <citation type="submission" date="2017-09" db="EMBL/GenBank/DDBJ databases">
        <title>Complete genome sequence of Verrucomicrobial strain HZ-65, isolated from freshwater.</title>
        <authorList>
            <person name="Choi A."/>
        </authorList>
    </citation>
    <scope>NUCLEOTIDE SEQUENCE [LARGE SCALE GENOMIC DNA]</scope>
    <source>
        <strain evidence="3 4">HZ-65</strain>
    </source>
</reference>
<evidence type="ECO:0000313" key="3">
    <source>
        <dbReference type="EMBL" id="ATC62812.1"/>
    </source>
</evidence>
<dbReference type="Pfam" id="PF12850">
    <property type="entry name" value="Metallophos_2"/>
    <property type="match status" value="1"/>
</dbReference>
<evidence type="ECO:0000259" key="2">
    <source>
        <dbReference type="Pfam" id="PF12850"/>
    </source>
</evidence>
<gene>
    <name evidence="3" type="ORF">CMV30_01880</name>
</gene>
<feature type="domain" description="Calcineurin-like phosphoesterase" evidence="2">
    <location>
        <begin position="226"/>
        <end position="287"/>
    </location>
</feature>
<proteinExistence type="inferred from homology"/>
<accession>A0A290QFZ9</accession>
<dbReference type="InterPro" id="IPR024654">
    <property type="entry name" value="Calcineurin-like_PHP_lpxH"/>
</dbReference>
<dbReference type="EMBL" id="CP023344">
    <property type="protein sequence ID" value="ATC62812.1"/>
    <property type="molecule type" value="Genomic_DNA"/>
</dbReference>
<organism evidence="3 4">
    <name type="scientific">Nibricoccus aquaticus</name>
    <dbReference type="NCBI Taxonomy" id="2576891"/>
    <lineage>
        <taxon>Bacteria</taxon>
        <taxon>Pseudomonadati</taxon>
        <taxon>Verrucomicrobiota</taxon>
        <taxon>Opitutia</taxon>
        <taxon>Opitutales</taxon>
        <taxon>Opitutaceae</taxon>
        <taxon>Nibricoccus</taxon>
    </lineage>
</organism>
<dbReference type="Proteomes" id="UP000217265">
    <property type="component" value="Chromosome"/>
</dbReference>
<evidence type="ECO:0000256" key="1">
    <source>
        <dbReference type="ARBA" id="ARBA00008950"/>
    </source>
</evidence>
<protein>
    <recommendedName>
        <fullName evidence="2">Calcineurin-like phosphoesterase domain-containing protein</fullName>
    </recommendedName>
</protein>
<dbReference type="InterPro" id="IPR029052">
    <property type="entry name" value="Metallo-depent_PP-like"/>
</dbReference>
<dbReference type="SUPFAM" id="SSF56300">
    <property type="entry name" value="Metallo-dependent phosphatases"/>
    <property type="match status" value="1"/>
</dbReference>
<comment type="similarity">
    <text evidence="1">Belongs to the metallophosphoesterase superfamily. YfcE family.</text>
</comment>
<sequence length="327" mass="36661">MPAHPCHLWLKYLSFPVSSPTKLRPPGSTSFSNSASFRISVPKRSSVVKKLRIAPVLTRILSDLHFDDATSQVRSLAMLRPLIDGADRIIVNGDALDSQVTARGPELIREVKTFFAAHTPEALFIAGNHDPDISSVNELLLAGGQIWLTHGDVFFEYLAPWSPSLPEYRRRIHALRDHLPPVERDRLDTRYRILRAVSIGLPPEHDPADRSPTHQLARLARIMVNPRRPLSMIHAWLTSPRTAATMAAQHHPSARFVIFGHIHHPGVWKKSRHIVINTGSFTPPRGALMVEFDENNLRVRRIDRRSSAFHPGRIIAEFPLAPAPAAP</sequence>
<name>A0A290QFZ9_9BACT</name>
<keyword evidence="4" id="KW-1185">Reference proteome</keyword>